<evidence type="ECO:0000313" key="3">
    <source>
        <dbReference type="EMBL" id="SPF32439.1"/>
    </source>
</evidence>
<keyword evidence="1" id="KW-0175">Coiled coil</keyword>
<dbReference type="Proteomes" id="UP000238916">
    <property type="component" value="Unassembled WGS sequence"/>
</dbReference>
<evidence type="ECO:0000313" key="4">
    <source>
        <dbReference type="Proteomes" id="UP000238916"/>
    </source>
</evidence>
<dbReference type="InterPro" id="IPR027981">
    <property type="entry name" value="DUF4446"/>
</dbReference>
<feature type="transmembrane region" description="Helical" evidence="2">
    <location>
        <begin position="12"/>
        <end position="33"/>
    </location>
</feature>
<evidence type="ECO:0000256" key="1">
    <source>
        <dbReference type="SAM" id="Coils"/>
    </source>
</evidence>
<evidence type="ECO:0000256" key="2">
    <source>
        <dbReference type="SAM" id="Phobius"/>
    </source>
</evidence>
<gene>
    <name evidence="3" type="ORF">SBF1_1110004</name>
</gene>
<name>A0A2U3JYM8_9FIRM</name>
<keyword evidence="2" id="KW-0472">Membrane</keyword>
<reference evidence="4" key="1">
    <citation type="submission" date="2018-02" db="EMBL/GenBank/DDBJ databases">
        <authorList>
            <person name="Hausmann B."/>
        </authorList>
    </citation>
    <scope>NUCLEOTIDE SEQUENCE [LARGE SCALE GENOMIC DNA]</scope>
    <source>
        <strain evidence="4">Peat soil MAG SbF1</strain>
    </source>
</reference>
<accession>A0A2U3JYM8</accession>
<dbReference type="AlphaFoldDB" id="A0A2U3JYM8"/>
<feature type="coiled-coil region" evidence="1">
    <location>
        <begin position="59"/>
        <end position="86"/>
    </location>
</feature>
<dbReference type="Pfam" id="PF14584">
    <property type="entry name" value="DUF4446"/>
    <property type="match status" value="1"/>
</dbReference>
<keyword evidence="2" id="KW-1133">Transmembrane helix</keyword>
<proteinExistence type="predicted"/>
<organism evidence="3 4">
    <name type="scientific">Candidatus Desulfosporosinus infrequens</name>
    <dbReference type="NCBI Taxonomy" id="2043169"/>
    <lineage>
        <taxon>Bacteria</taxon>
        <taxon>Bacillati</taxon>
        <taxon>Bacillota</taxon>
        <taxon>Clostridia</taxon>
        <taxon>Eubacteriales</taxon>
        <taxon>Desulfitobacteriaceae</taxon>
        <taxon>Desulfosporosinus</taxon>
    </lineage>
</organism>
<evidence type="ECO:0008006" key="5">
    <source>
        <dbReference type="Google" id="ProtNLM"/>
    </source>
</evidence>
<keyword evidence="2" id="KW-0812">Transmembrane</keyword>
<sequence>MTSLVKIMPLIWWSICTITLLLIISFFVILALFRRMKRFETSYETLQTFSSGDRLEPLLKEYIQKMSAQDQEIKACKERLAQIEMKLRASVDHAEMLRFSAFENMGSDLSFALAFLNQEGSGVVLSAIHSREESRVYAKPVNGGQSTYSLSNEEIEVIAKAMQGQKI</sequence>
<protein>
    <recommendedName>
        <fullName evidence="5">DUF4446 family protein</fullName>
    </recommendedName>
</protein>
<dbReference type="EMBL" id="OMOF01000015">
    <property type="protein sequence ID" value="SPF32439.1"/>
    <property type="molecule type" value="Genomic_DNA"/>
</dbReference>